<dbReference type="GO" id="GO:0003677">
    <property type="term" value="F:DNA binding"/>
    <property type="evidence" value="ECO:0007669"/>
    <property type="project" value="UniProtKB-KW"/>
</dbReference>
<gene>
    <name evidence="1" type="ORF">ACFSRZ_12620</name>
</gene>
<comment type="caution">
    <text evidence="1">The sequence shown here is derived from an EMBL/GenBank/DDBJ whole genome shotgun (WGS) entry which is preliminary data.</text>
</comment>
<dbReference type="PANTHER" id="PTHR21180">
    <property type="entry name" value="ENDONUCLEASE/EXONUCLEASE/PHOSPHATASE FAMILY DOMAIN-CONTAINING PROTEIN 1"/>
    <property type="match status" value="1"/>
</dbReference>
<keyword evidence="1" id="KW-0238">DNA-binding</keyword>
<proteinExistence type="predicted"/>
<evidence type="ECO:0000313" key="2">
    <source>
        <dbReference type="Proteomes" id="UP001597508"/>
    </source>
</evidence>
<protein>
    <submittedName>
        <fullName evidence="1">ComEA family DNA-binding protein</fullName>
    </submittedName>
</protein>
<dbReference type="SUPFAM" id="SSF47781">
    <property type="entry name" value="RuvA domain 2-like"/>
    <property type="match status" value="2"/>
</dbReference>
<dbReference type="InterPro" id="IPR051675">
    <property type="entry name" value="Endo/Exo/Phosphatase_dom_1"/>
</dbReference>
<organism evidence="1 2">
    <name type="scientific">Pseudotenacibaculum haliotis</name>
    <dbReference type="NCBI Taxonomy" id="1862138"/>
    <lineage>
        <taxon>Bacteria</taxon>
        <taxon>Pseudomonadati</taxon>
        <taxon>Bacteroidota</taxon>
        <taxon>Flavobacteriia</taxon>
        <taxon>Flavobacteriales</taxon>
        <taxon>Flavobacteriaceae</taxon>
        <taxon>Pseudotenacibaculum</taxon>
    </lineage>
</organism>
<reference evidence="2" key="1">
    <citation type="journal article" date="2019" name="Int. J. Syst. Evol. Microbiol.">
        <title>The Global Catalogue of Microorganisms (GCM) 10K type strain sequencing project: providing services to taxonomists for standard genome sequencing and annotation.</title>
        <authorList>
            <consortium name="The Broad Institute Genomics Platform"/>
            <consortium name="The Broad Institute Genome Sequencing Center for Infectious Disease"/>
            <person name="Wu L."/>
            <person name="Ma J."/>
        </authorList>
    </citation>
    <scope>NUCLEOTIDE SEQUENCE [LARGE SCALE GENOMIC DNA]</scope>
    <source>
        <strain evidence="2">KCTC 52127</strain>
    </source>
</reference>
<dbReference type="InterPro" id="IPR010994">
    <property type="entry name" value="RuvA_2-like"/>
</dbReference>
<dbReference type="Proteomes" id="UP001597508">
    <property type="component" value="Unassembled WGS sequence"/>
</dbReference>
<evidence type="ECO:0000313" key="1">
    <source>
        <dbReference type="EMBL" id="MFD2568222.1"/>
    </source>
</evidence>
<dbReference type="RefSeq" id="WP_379666926.1">
    <property type="nucleotide sequence ID" value="NZ_JBHULH010000008.1"/>
</dbReference>
<dbReference type="EMBL" id="JBHULH010000008">
    <property type="protein sequence ID" value="MFD2568222.1"/>
    <property type="molecule type" value="Genomic_DNA"/>
</dbReference>
<dbReference type="Pfam" id="PF12836">
    <property type="entry name" value="HHH_3"/>
    <property type="match status" value="2"/>
</dbReference>
<name>A0ABW5LY22_9FLAO</name>
<sequence length="295" mass="34593">MKKLKSHFWYTKNQRNGILLLLGFILIIQGAIYFIDSHVFKEVDVESTRVLAYQHEIDSLKVIALERRKPKIYPFNPNFITDYKGYQIGMSTQEIDRLMNYRSKDLFVNSSKEFQHVTKVSDSLLKVIEPYFKFPDWVKKKKKKKQREKRFDHTVKKDKSIVSTTDLNLANVNDLLSIEGVTDALSERIIAYRTKLQGFSVEGQLFEVWGLNKDLGKEILETFSIVTRPVIKKINVNTASFKEVLRIPYIDYDLCVKIFDFRDEVAELQSISELKQIEGFPLDKYDRIVLYLLAE</sequence>
<dbReference type="PANTHER" id="PTHR21180:SF32">
    <property type="entry name" value="ENDONUCLEASE_EXONUCLEASE_PHOSPHATASE FAMILY DOMAIN-CONTAINING PROTEIN 1"/>
    <property type="match status" value="1"/>
</dbReference>
<dbReference type="Gene3D" id="1.10.150.280">
    <property type="entry name" value="AF1531-like domain"/>
    <property type="match status" value="1"/>
</dbReference>
<accession>A0ABW5LY22</accession>
<keyword evidence="2" id="KW-1185">Reference proteome</keyword>